<sequence length="93" mass="10159">MEVVYGGRDDEGGSREGDREGWGGRRESKKRLVGAKSTRVKHQAKPSQATCLTRVSPNSTSSSTKSKSSPIFTHTCLSTEFPLIDLPLLLQKP</sequence>
<name>A0ACB8Z3K9_ARCLA</name>
<evidence type="ECO:0000313" key="2">
    <source>
        <dbReference type="Proteomes" id="UP001055879"/>
    </source>
</evidence>
<dbReference type="Proteomes" id="UP001055879">
    <property type="component" value="Linkage Group LG11"/>
</dbReference>
<organism evidence="1 2">
    <name type="scientific">Arctium lappa</name>
    <name type="common">Greater burdock</name>
    <name type="synonym">Lappa major</name>
    <dbReference type="NCBI Taxonomy" id="4217"/>
    <lineage>
        <taxon>Eukaryota</taxon>
        <taxon>Viridiplantae</taxon>
        <taxon>Streptophyta</taxon>
        <taxon>Embryophyta</taxon>
        <taxon>Tracheophyta</taxon>
        <taxon>Spermatophyta</taxon>
        <taxon>Magnoliopsida</taxon>
        <taxon>eudicotyledons</taxon>
        <taxon>Gunneridae</taxon>
        <taxon>Pentapetalae</taxon>
        <taxon>asterids</taxon>
        <taxon>campanulids</taxon>
        <taxon>Asterales</taxon>
        <taxon>Asteraceae</taxon>
        <taxon>Carduoideae</taxon>
        <taxon>Cardueae</taxon>
        <taxon>Arctiinae</taxon>
        <taxon>Arctium</taxon>
    </lineage>
</organism>
<comment type="caution">
    <text evidence="1">The sequence shown here is derived from an EMBL/GenBank/DDBJ whole genome shotgun (WGS) entry which is preliminary data.</text>
</comment>
<dbReference type="EMBL" id="CM042057">
    <property type="protein sequence ID" value="KAI3692142.1"/>
    <property type="molecule type" value="Genomic_DNA"/>
</dbReference>
<keyword evidence="2" id="KW-1185">Reference proteome</keyword>
<reference evidence="1 2" key="2">
    <citation type="journal article" date="2022" name="Mol. Ecol. Resour.">
        <title>The genomes of chicory, endive, great burdock and yacon provide insights into Asteraceae paleo-polyploidization history and plant inulin production.</title>
        <authorList>
            <person name="Fan W."/>
            <person name="Wang S."/>
            <person name="Wang H."/>
            <person name="Wang A."/>
            <person name="Jiang F."/>
            <person name="Liu H."/>
            <person name="Zhao H."/>
            <person name="Xu D."/>
            <person name="Zhang Y."/>
        </authorList>
    </citation>
    <scope>NUCLEOTIDE SEQUENCE [LARGE SCALE GENOMIC DNA]</scope>
    <source>
        <strain evidence="2">cv. Niubang</strain>
    </source>
</reference>
<accession>A0ACB8Z3K9</accession>
<protein>
    <submittedName>
        <fullName evidence="1">Uncharacterized protein</fullName>
    </submittedName>
</protein>
<reference evidence="2" key="1">
    <citation type="journal article" date="2022" name="Mol. Ecol. Resour.">
        <title>The genomes of chicory, endive, great burdock and yacon provide insights into Asteraceae palaeo-polyploidization history and plant inulin production.</title>
        <authorList>
            <person name="Fan W."/>
            <person name="Wang S."/>
            <person name="Wang H."/>
            <person name="Wang A."/>
            <person name="Jiang F."/>
            <person name="Liu H."/>
            <person name="Zhao H."/>
            <person name="Xu D."/>
            <person name="Zhang Y."/>
        </authorList>
    </citation>
    <scope>NUCLEOTIDE SEQUENCE [LARGE SCALE GENOMIC DNA]</scope>
    <source>
        <strain evidence="2">cv. Niubang</strain>
    </source>
</reference>
<gene>
    <name evidence="1" type="ORF">L6452_31951</name>
</gene>
<proteinExistence type="predicted"/>
<evidence type="ECO:0000313" key="1">
    <source>
        <dbReference type="EMBL" id="KAI3692142.1"/>
    </source>
</evidence>